<evidence type="ECO:0000256" key="3">
    <source>
        <dbReference type="ARBA" id="ARBA00008105"/>
    </source>
</evidence>
<dbReference type="GO" id="GO:0006364">
    <property type="term" value="P:rRNA processing"/>
    <property type="evidence" value="ECO:0007669"/>
    <property type="project" value="UniProtKB-UniRule"/>
</dbReference>
<comment type="subcellular location">
    <subcellularLocation>
        <location evidence="2 6">Nucleus</location>
        <location evidence="2 6">Nucleolus</location>
    </subcellularLocation>
</comment>
<proteinExistence type="inferred from homology"/>
<name>A0AAD5Y6A2_9FUNG</name>
<sequence length="242" mass="28792">MSSLRKAAPRRTHKERSQPQARQHLGLLEKKKDYVLRARDYHRKEDALLKLKQKAAFRNPDEFYFGMINSKTNKGQHILERNEKFDHETQQLMKTQDLNYVQYQQSINKKKIEKLKEGIHIIDESAKPQHTIFVDSEQEIKNFDVAEHFDTVPALKNRTVNRIRKKDLESVLIADQDLTDIVKQREKRALEMEQRIEREDKLNTARMEMETQKKLMGKGQRRKIGVDKKGLPVYKWTARRSK</sequence>
<dbReference type="PANTHER" id="PTHR12838">
    <property type="entry name" value="U3 SMALL NUCLEOLAR RNA-ASSOCIATED PROTEIN 11"/>
    <property type="match status" value="1"/>
</dbReference>
<evidence type="ECO:0000313" key="8">
    <source>
        <dbReference type="EMBL" id="KAJ3254083.1"/>
    </source>
</evidence>
<evidence type="ECO:0000256" key="7">
    <source>
        <dbReference type="SAM" id="MobiDB-lite"/>
    </source>
</evidence>
<evidence type="ECO:0000256" key="5">
    <source>
        <dbReference type="ARBA" id="ARBA00023242"/>
    </source>
</evidence>
<keyword evidence="9" id="KW-1185">Reference proteome</keyword>
<comment type="similarity">
    <text evidence="3 6">Belongs to the UTP11 family.</text>
</comment>
<accession>A0AAD5Y6A2</accession>
<organism evidence="8 9">
    <name type="scientific">Boothiomyces macroporosus</name>
    <dbReference type="NCBI Taxonomy" id="261099"/>
    <lineage>
        <taxon>Eukaryota</taxon>
        <taxon>Fungi</taxon>
        <taxon>Fungi incertae sedis</taxon>
        <taxon>Chytridiomycota</taxon>
        <taxon>Chytridiomycota incertae sedis</taxon>
        <taxon>Chytridiomycetes</taxon>
        <taxon>Rhizophydiales</taxon>
        <taxon>Terramycetaceae</taxon>
        <taxon>Boothiomyces</taxon>
    </lineage>
</organism>
<dbReference type="Pfam" id="PF03998">
    <property type="entry name" value="Utp11"/>
    <property type="match status" value="1"/>
</dbReference>
<dbReference type="GO" id="GO:0032040">
    <property type="term" value="C:small-subunit processome"/>
    <property type="evidence" value="ECO:0007669"/>
    <property type="project" value="UniProtKB-UniRule"/>
</dbReference>
<evidence type="ECO:0000256" key="2">
    <source>
        <dbReference type="ARBA" id="ARBA00004604"/>
    </source>
</evidence>
<dbReference type="EMBL" id="JADGKB010000093">
    <property type="protein sequence ID" value="KAJ3254083.1"/>
    <property type="molecule type" value="Genomic_DNA"/>
</dbReference>
<comment type="subunit">
    <text evidence="6">Component of the ribosomal small subunit (SSU) processome.</text>
</comment>
<gene>
    <name evidence="8" type="primary">UTP11L</name>
    <name evidence="8" type="ORF">HK103_007544</name>
</gene>
<dbReference type="InterPro" id="IPR007144">
    <property type="entry name" value="SSU_processome_Utp11"/>
</dbReference>
<evidence type="ECO:0000256" key="6">
    <source>
        <dbReference type="PIRNR" id="PIRNR015952"/>
    </source>
</evidence>
<comment type="function">
    <text evidence="1 6">Involved in nucleolar processing of pre-18S ribosomal RNA.</text>
</comment>
<dbReference type="PIRSF" id="PIRSF015952">
    <property type="entry name" value="U3snoRNP11"/>
    <property type="match status" value="1"/>
</dbReference>
<dbReference type="Proteomes" id="UP001210925">
    <property type="component" value="Unassembled WGS sequence"/>
</dbReference>
<keyword evidence="5 6" id="KW-0539">Nucleus</keyword>
<dbReference type="PANTHER" id="PTHR12838:SF0">
    <property type="entry name" value="U3 SMALL NUCLEOLAR RNA-ASSOCIATED PROTEIN 11-RELATED"/>
    <property type="match status" value="1"/>
</dbReference>
<keyword evidence="4 6" id="KW-0698">rRNA processing</keyword>
<comment type="caution">
    <text evidence="8">The sequence shown here is derived from an EMBL/GenBank/DDBJ whole genome shotgun (WGS) entry which is preliminary data.</text>
</comment>
<evidence type="ECO:0000256" key="4">
    <source>
        <dbReference type="ARBA" id="ARBA00022552"/>
    </source>
</evidence>
<reference evidence="8" key="1">
    <citation type="submission" date="2020-05" db="EMBL/GenBank/DDBJ databases">
        <title>Phylogenomic resolution of chytrid fungi.</title>
        <authorList>
            <person name="Stajich J.E."/>
            <person name="Amses K."/>
            <person name="Simmons R."/>
            <person name="Seto K."/>
            <person name="Myers J."/>
            <person name="Bonds A."/>
            <person name="Quandt C.A."/>
            <person name="Barry K."/>
            <person name="Liu P."/>
            <person name="Grigoriev I."/>
            <person name="Longcore J.E."/>
            <person name="James T.Y."/>
        </authorList>
    </citation>
    <scope>NUCLEOTIDE SEQUENCE</scope>
    <source>
        <strain evidence="8">PLAUS21</strain>
    </source>
</reference>
<protein>
    <recommendedName>
        <fullName evidence="6">U3 small nucleolar RNA-associated protein 11</fullName>
        <shortName evidence="6">U3 snoRNA-associated protein 11</shortName>
    </recommendedName>
</protein>
<dbReference type="AlphaFoldDB" id="A0AAD5Y6A2"/>
<evidence type="ECO:0000256" key="1">
    <source>
        <dbReference type="ARBA" id="ARBA00004099"/>
    </source>
</evidence>
<feature type="region of interest" description="Disordered" evidence="7">
    <location>
        <begin position="1"/>
        <end position="26"/>
    </location>
</feature>
<keyword evidence="8" id="KW-0687">Ribonucleoprotein</keyword>
<evidence type="ECO:0000313" key="9">
    <source>
        <dbReference type="Proteomes" id="UP001210925"/>
    </source>
</evidence>